<comment type="pathway">
    <text evidence="4">Lipid metabolism.</text>
</comment>
<organism evidence="20 21">
    <name type="scientific">Peptoniphilus indolicus</name>
    <dbReference type="NCBI Taxonomy" id="33030"/>
    <lineage>
        <taxon>Bacteria</taxon>
        <taxon>Bacillati</taxon>
        <taxon>Bacillota</taxon>
        <taxon>Tissierellia</taxon>
        <taxon>Tissierellales</taxon>
        <taxon>Peptoniphilaceae</taxon>
        <taxon>Peptoniphilus</taxon>
    </lineage>
</organism>
<feature type="transmembrane region" description="Helical" evidence="19">
    <location>
        <begin position="77"/>
        <end position="94"/>
    </location>
</feature>
<evidence type="ECO:0000256" key="13">
    <source>
        <dbReference type="ARBA" id="ARBA00022989"/>
    </source>
</evidence>
<dbReference type="GO" id="GO:0004605">
    <property type="term" value="F:phosphatidate cytidylyltransferase activity"/>
    <property type="evidence" value="ECO:0007669"/>
    <property type="project" value="UniProtKB-EC"/>
</dbReference>
<evidence type="ECO:0000256" key="8">
    <source>
        <dbReference type="ARBA" id="ARBA00022475"/>
    </source>
</evidence>
<accession>A0A379DE16</accession>
<evidence type="ECO:0000256" key="2">
    <source>
        <dbReference type="ARBA" id="ARBA00004651"/>
    </source>
</evidence>
<evidence type="ECO:0000256" key="6">
    <source>
        <dbReference type="ARBA" id="ARBA00012487"/>
    </source>
</evidence>
<dbReference type="AlphaFoldDB" id="A0A379DE16"/>
<evidence type="ECO:0000256" key="10">
    <source>
        <dbReference type="ARBA" id="ARBA00022679"/>
    </source>
</evidence>
<evidence type="ECO:0000256" key="11">
    <source>
        <dbReference type="ARBA" id="ARBA00022692"/>
    </source>
</evidence>
<keyword evidence="16" id="KW-0594">Phospholipid biosynthesis</keyword>
<feature type="transmembrane region" description="Helical" evidence="19">
    <location>
        <begin position="53"/>
        <end position="71"/>
    </location>
</feature>
<dbReference type="InterPro" id="IPR000374">
    <property type="entry name" value="PC_trans"/>
</dbReference>
<dbReference type="PANTHER" id="PTHR46382:SF1">
    <property type="entry name" value="PHOSPHATIDATE CYTIDYLYLTRANSFERASE"/>
    <property type="match status" value="1"/>
</dbReference>
<keyword evidence="14" id="KW-0443">Lipid metabolism</keyword>
<dbReference type="EMBL" id="UGTH01000001">
    <property type="protein sequence ID" value="SUB76119.1"/>
    <property type="molecule type" value="Genomic_DNA"/>
</dbReference>
<proteinExistence type="inferred from homology"/>
<evidence type="ECO:0000256" key="3">
    <source>
        <dbReference type="ARBA" id="ARBA00005119"/>
    </source>
</evidence>
<dbReference type="EC" id="2.7.7.41" evidence="6 18"/>
<evidence type="ECO:0000256" key="12">
    <source>
        <dbReference type="ARBA" id="ARBA00022695"/>
    </source>
</evidence>
<evidence type="ECO:0000313" key="21">
    <source>
        <dbReference type="Proteomes" id="UP000254777"/>
    </source>
</evidence>
<dbReference type="PROSITE" id="PS01315">
    <property type="entry name" value="CDS"/>
    <property type="match status" value="1"/>
</dbReference>
<feature type="transmembrane region" description="Helical" evidence="19">
    <location>
        <begin position="12"/>
        <end position="41"/>
    </location>
</feature>
<dbReference type="PANTHER" id="PTHR46382">
    <property type="entry name" value="PHOSPHATIDATE CYTIDYLYLTRANSFERASE"/>
    <property type="match status" value="1"/>
</dbReference>
<comment type="subcellular location">
    <subcellularLocation>
        <location evidence="2">Cell membrane</location>
        <topology evidence="2">Multi-pass membrane protein</topology>
    </subcellularLocation>
</comment>
<evidence type="ECO:0000256" key="14">
    <source>
        <dbReference type="ARBA" id="ARBA00023098"/>
    </source>
</evidence>
<dbReference type="GO" id="GO:0005886">
    <property type="term" value="C:plasma membrane"/>
    <property type="evidence" value="ECO:0007669"/>
    <property type="project" value="UniProtKB-SubCell"/>
</dbReference>
<evidence type="ECO:0000256" key="19">
    <source>
        <dbReference type="SAM" id="Phobius"/>
    </source>
</evidence>
<keyword evidence="11 18" id="KW-0812">Transmembrane</keyword>
<evidence type="ECO:0000256" key="1">
    <source>
        <dbReference type="ARBA" id="ARBA00001698"/>
    </source>
</evidence>
<protein>
    <recommendedName>
        <fullName evidence="7 18">Phosphatidate cytidylyltransferase</fullName>
        <ecNumber evidence="6 18">2.7.7.41</ecNumber>
    </recommendedName>
</protein>
<keyword evidence="13 19" id="KW-1133">Transmembrane helix</keyword>
<comment type="pathway">
    <text evidence="3 18">Phospholipid metabolism; CDP-diacylglycerol biosynthesis; CDP-diacylglycerol from sn-glycerol 3-phosphate: step 3/3.</text>
</comment>
<evidence type="ECO:0000256" key="4">
    <source>
        <dbReference type="ARBA" id="ARBA00005189"/>
    </source>
</evidence>
<dbReference type="RefSeq" id="WP_172463330.1">
    <property type="nucleotide sequence ID" value="NZ_UGTH01000001.1"/>
</dbReference>
<evidence type="ECO:0000256" key="9">
    <source>
        <dbReference type="ARBA" id="ARBA00022516"/>
    </source>
</evidence>
<dbReference type="Proteomes" id="UP000254777">
    <property type="component" value="Unassembled WGS sequence"/>
</dbReference>
<evidence type="ECO:0000256" key="17">
    <source>
        <dbReference type="ARBA" id="ARBA00023264"/>
    </source>
</evidence>
<keyword evidence="10 18" id="KW-0808">Transferase</keyword>
<feature type="transmembrane region" description="Helical" evidence="19">
    <location>
        <begin position="234"/>
        <end position="255"/>
    </location>
</feature>
<feature type="transmembrane region" description="Helical" evidence="19">
    <location>
        <begin position="129"/>
        <end position="147"/>
    </location>
</feature>
<dbReference type="GO" id="GO:0016024">
    <property type="term" value="P:CDP-diacylglycerol biosynthetic process"/>
    <property type="evidence" value="ECO:0007669"/>
    <property type="project" value="UniProtKB-UniPathway"/>
</dbReference>
<comment type="catalytic activity">
    <reaction evidence="1 18">
        <text>a 1,2-diacyl-sn-glycero-3-phosphate + CTP + H(+) = a CDP-1,2-diacyl-sn-glycerol + diphosphate</text>
        <dbReference type="Rhea" id="RHEA:16229"/>
        <dbReference type="ChEBI" id="CHEBI:15378"/>
        <dbReference type="ChEBI" id="CHEBI:33019"/>
        <dbReference type="ChEBI" id="CHEBI:37563"/>
        <dbReference type="ChEBI" id="CHEBI:58332"/>
        <dbReference type="ChEBI" id="CHEBI:58608"/>
        <dbReference type="EC" id="2.7.7.41"/>
    </reaction>
</comment>
<feature type="transmembrane region" description="Helical" evidence="19">
    <location>
        <begin position="192"/>
        <end position="213"/>
    </location>
</feature>
<keyword evidence="8" id="KW-1003">Cell membrane</keyword>
<name>A0A379DE16_9FIRM</name>
<evidence type="ECO:0000256" key="5">
    <source>
        <dbReference type="ARBA" id="ARBA00010185"/>
    </source>
</evidence>
<evidence type="ECO:0000256" key="15">
    <source>
        <dbReference type="ARBA" id="ARBA00023136"/>
    </source>
</evidence>
<evidence type="ECO:0000256" key="16">
    <source>
        <dbReference type="ARBA" id="ARBA00023209"/>
    </source>
</evidence>
<reference evidence="20 21" key="1">
    <citation type="submission" date="2018-06" db="EMBL/GenBank/DDBJ databases">
        <authorList>
            <consortium name="Pathogen Informatics"/>
            <person name="Doyle S."/>
        </authorList>
    </citation>
    <scope>NUCLEOTIDE SEQUENCE [LARGE SCALE GENOMIC DNA]</scope>
    <source>
        <strain evidence="20 21">NCTC11088</strain>
    </source>
</reference>
<feature type="transmembrane region" description="Helical" evidence="19">
    <location>
        <begin position="106"/>
        <end position="123"/>
    </location>
</feature>
<dbReference type="UniPathway" id="UPA00557">
    <property type="reaction ID" value="UER00614"/>
</dbReference>
<evidence type="ECO:0000313" key="20">
    <source>
        <dbReference type="EMBL" id="SUB76119.1"/>
    </source>
</evidence>
<sequence length="258" mass="28430">MSDIRTRAITALIGLIFISIVLFIGGVILKGAILLVIILAIYEMSRALNLINIKLNIIAIMVGLIGIIGLQNLNLNIFSSLIVVFFVLAITYLFSNKISLVDSGMTILIFYYIPLNLSLLISLDKTPFLYLVFIIAFSTDTFAYLTGSKFGRIKLLESVSPKKSVEGFIGGILGCLICSIFYLIYFNLNLSILSVIFIVLASVMCQIGDLFASKIKRLTGIKDYSNLLPGHGGIMDRIDSIIFIIPLIYSLLNIVNNL</sequence>
<evidence type="ECO:0000256" key="18">
    <source>
        <dbReference type="RuleBase" id="RU003938"/>
    </source>
</evidence>
<keyword evidence="9" id="KW-0444">Lipid biosynthesis</keyword>
<keyword evidence="15 19" id="KW-0472">Membrane</keyword>
<feature type="transmembrane region" description="Helical" evidence="19">
    <location>
        <begin position="168"/>
        <end position="186"/>
    </location>
</feature>
<dbReference type="Pfam" id="PF01148">
    <property type="entry name" value="CTP_transf_1"/>
    <property type="match status" value="1"/>
</dbReference>
<keyword evidence="12 18" id="KW-0548">Nucleotidyltransferase</keyword>
<gene>
    <name evidence="20" type="primary">cdsA</name>
    <name evidence="20" type="ORF">NCTC11088_01931</name>
</gene>
<comment type="similarity">
    <text evidence="5 18">Belongs to the CDS family.</text>
</comment>
<keyword evidence="17" id="KW-1208">Phospholipid metabolism</keyword>
<evidence type="ECO:0000256" key="7">
    <source>
        <dbReference type="ARBA" id="ARBA00019373"/>
    </source>
</evidence>